<evidence type="ECO:0000256" key="2">
    <source>
        <dbReference type="ARBA" id="ARBA00022692"/>
    </source>
</evidence>
<feature type="transmembrane region" description="Helical" evidence="6">
    <location>
        <begin position="231"/>
        <end position="253"/>
    </location>
</feature>
<dbReference type="PANTHER" id="PTHR23501:SF43">
    <property type="entry name" value="MULTIDRUG TRANSPORTER, PUTATIVE (AFU_ORTHOLOGUE AFUA_6G03040)-RELATED"/>
    <property type="match status" value="1"/>
</dbReference>
<dbReference type="SUPFAM" id="SSF103473">
    <property type="entry name" value="MFS general substrate transporter"/>
    <property type="match status" value="2"/>
</dbReference>
<evidence type="ECO:0000256" key="4">
    <source>
        <dbReference type="ARBA" id="ARBA00022989"/>
    </source>
</evidence>
<comment type="caution">
    <text evidence="8">The sequence shown here is derived from an EMBL/GenBank/DDBJ whole genome shotgun (WGS) entry which is preliminary data.</text>
</comment>
<dbReference type="Pfam" id="PF07690">
    <property type="entry name" value="MFS_1"/>
    <property type="match status" value="1"/>
</dbReference>
<dbReference type="PROSITE" id="PS50850">
    <property type="entry name" value="MFS"/>
    <property type="match status" value="1"/>
</dbReference>
<dbReference type="GO" id="GO:0005886">
    <property type="term" value="C:plasma membrane"/>
    <property type="evidence" value="ECO:0007669"/>
    <property type="project" value="TreeGrafter"/>
</dbReference>
<dbReference type="GO" id="GO:0022857">
    <property type="term" value="F:transmembrane transporter activity"/>
    <property type="evidence" value="ECO:0007669"/>
    <property type="project" value="InterPro"/>
</dbReference>
<dbReference type="InterPro" id="IPR020846">
    <property type="entry name" value="MFS_dom"/>
</dbReference>
<evidence type="ECO:0000256" key="5">
    <source>
        <dbReference type="ARBA" id="ARBA00023136"/>
    </source>
</evidence>
<comment type="subcellular location">
    <subcellularLocation>
        <location evidence="1">Membrane</location>
        <topology evidence="1">Multi-pass membrane protein</topology>
    </subcellularLocation>
</comment>
<organism evidence="8 9">
    <name type="scientific">Hymenoscyphus albidus</name>
    <dbReference type="NCBI Taxonomy" id="595503"/>
    <lineage>
        <taxon>Eukaryota</taxon>
        <taxon>Fungi</taxon>
        <taxon>Dikarya</taxon>
        <taxon>Ascomycota</taxon>
        <taxon>Pezizomycotina</taxon>
        <taxon>Leotiomycetes</taxon>
        <taxon>Helotiales</taxon>
        <taxon>Helotiaceae</taxon>
        <taxon>Hymenoscyphus</taxon>
    </lineage>
</organism>
<dbReference type="InterPro" id="IPR011701">
    <property type="entry name" value="MFS"/>
</dbReference>
<evidence type="ECO:0000256" key="6">
    <source>
        <dbReference type="SAM" id="Phobius"/>
    </source>
</evidence>
<feature type="transmembrane region" description="Helical" evidence="6">
    <location>
        <begin position="329"/>
        <end position="350"/>
    </location>
</feature>
<evidence type="ECO:0000256" key="1">
    <source>
        <dbReference type="ARBA" id="ARBA00004141"/>
    </source>
</evidence>
<name>A0A9N9LTZ4_9HELO</name>
<feature type="domain" description="Major facilitator superfamily (MFS) profile" evidence="7">
    <location>
        <begin position="1"/>
        <end position="390"/>
    </location>
</feature>
<keyword evidence="9" id="KW-1185">Reference proteome</keyword>
<reference evidence="8" key="1">
    <citation type="submission" date="2021-07" db="EMBL/GenBank/DDBJ databases">
        <authorList>
            <person name="Durling M."/>
        </authorList>
    </citation>
    <scope>NUCLEOTIDE SEQUENCE</scope>
</reference>
<sequence>MVIIWSKLSDILGRKVIALTVLTIFTAFSGACGACQTMNQLIIFRAVQGLGGGGNFALGSIIFVELVPKELYPNYTSGISVVFSLSLLLGPIVGGALNKSDKWRWVFLLNVPIGCMCIAAIVLCLPADFPNQGREASVQHDHRGFRALWKKGTFLKVDFIGAGVLLVATTFLVAALEEAGQDYAWNSAFVIALLTISGVMWLAFVYWERMHTLRSKHSEPVFPWRLMTSRVWVGIILNGLFLGAPWIVTIFQLPQRFQVVNHATALSVGLLLIPFTVACPFGSAISATIAGKLKVPPLYMVICASCLQIVGFALLSSLPLSIEESRAQYGYQVIAGLGVGINISTLIIMVPCSIKEKRDLSVALGSLFHFRIMRGVIGLAIVTAAYKGYVNSHLEEFLTSEERTQLLISVENISLFDTKTEDHIRPVQESAEKQATPSQKQCAIGASGVVFADINYENALANAEKSKAHATNPNYRAISTQVDVSSPESVQAMVDLTVQEFGRIDYSVNSAGLGATSLLPTQDVDIKNFDGTFEVNTKGVMLCVRAVCKVMMSQEPRTHKGRHGKERTLGRGCIVNLASAASYLAAPHMMAYVASKHAVLGITKVAYLDMAKHNIRVTAVCPAYVNTPMFERSKKRVPGLEKTIAAASPTGKAADTEEVANVVVFLCSPSASYVSGTGIIIDQGVSVSARI</sequence>
<feature type="transmembrane region" description="Helical" evidence="6">
    <location>
        <begin position="265"/>
        <end position="286"/>
    </location>
</feature>
<proteinExistence type="predicted"/>
<dbReference type="InterPro" id="IPR002347">
    <property type="entry name" value="SDR_fam"/>
</dbReference>
<feature type="transmembrane region" description="Helical" evidence="6">
    <location>
        <begin position="79"/>
        <end position="97"/>
    </location>
</feature>
<protein>
    <recommendedName>
        <fullName evidence="7">Major facilitator superfamily (MFS) profile domain-containing protein</fullName>
    </recommendedName>
</protein>
<dbReference type="PROSITE" id="PS51257">
    <property type="entry name" value="PROKAR_LIPOPROTEIN"/>
    <property type="match status" value="1"/>
</dbReference>
<dbReference type="GO" id="GO:0009688">
    <property type="term" value="P:abscisic acid biosynthetic process"/>
    <property type="evidence" value="ECO:0007669"/>
    <property type="project" value="UniProtKB-ARBA"/>
</dbReference>
<keyword evidence="5 6" id="KW-0472">Membrane</keyword>
<dbReference type="OrthoDB" id="440553at2759"/>
<dbReference type="FunFam" id="3.40.50.720:FF:000084">
    <property type="entry name" value="Short-chain dehydrogenase reductase"/>
    <property type="match status" value="1"/>
</dbReference>
<dbReference type="AlphaFoldDB" id="A0A9N9LTZ4"/>
<dbReference type="InterPro" id="IPR036291">
    <property type="entry name" value="NAD(P)-bd_dom_sf"/>
</dbReference>
<feature type="transmembrane region" description="Helical" evidence="6">
    <location>
        <begin position="103"/>
        <end position="125"/>
    </location>
</feature>
<dbReference type="SUPFAM" id="SSF51735">
    <property type="entry name" value="NAD(P)-binding Rossmann-fold domains"/>
    <property type="match status" value="1"/>
</dbReference>
<dbReference type="PANTHER" id="PTHR23501">
    <property type="entry name" value="MAJOR FACILITATOR SUPERFAMILY"/>
    <property type="match status" value="1"/>
</dbReference>
<keyword evidence="4 6" id="KW-1133">Transmembrane helix</keyword>
<keyword evidence="3" id="KW-0521">NADP</keyword>
<keyword evidence="2 6" id="KW-0812">Transmembrane</keyword>
<feature type="transmembrane region" description="Helical" evidence="6">
    <location>
        <begin position="362"/>
        <end position="386"/>
    </location>
</feature>
<feature type="transmembrane region" description="Helical" evidence="6">
    <location>
        <begin position="153"/>
        <end position="176"/>
    </location>
</feature>
<accession>A0A9N9LTZ4</accession>
<dbReference type="Pfam" id="PF13561">
    <property type="entry name" value="adh_short_C2"/>
    <property type="match status" value="1"/>
</dbReference>
<evidence type="ECO:0000313" key="8">
    <source>
        <dbReference type="EMBL" id="CAG8978581.1"/>
    </source>
</evidence>
<dbReference type="PRINTS" id="PR00081">
    <property type="entry name" value="GDHRDH"/>
</dbReference>
<dbReference type="Gene3D" id="3.40.50.720">
    <property type="entry name" value="NAD(P)-binding Rossmann-like Domain"/>
    <property type="match status" value="1"/>
</dbReference>
<evidence type="ECO:0000313" key="9">
    <source>
        <dbReference type="Proteomes" id="UP000701801"/>
    </source>
</evidence>
<dbReference type="Proteomes" id="UP000701801">
    <property type="component" value="Unassembled WGS sequence"/>
</dbReference>
<gene>
    <name evidence="8" type="ORF">HYALB_00011729</name>
</gene>
<dbReference type="EMBL" id="CAJVRM010000267">
    <property type="protein sequence ID" value="CAG8978581.1"/>
    <property type="molecule type" value="Genomic_DNA"/>
</dbReference>
<feature type="transmembrane region" description="Helical" evidence="6">
    <location>
        <begin position="188"/>
        <end position="207"/>
    </location>
</feature>
<dbReference type="CDD" id="cd05233">
    <property type="entry name" value="SDR_c"/>
    <property type="match status" value="1"/>
</dbReference>
<feature type="transmembrane region" description="Helical" evidence="6">
    <location>
        <begin position="298"/>
        <end position="317"/>
    </location>
</feature>
<dbReference type="InterPro" id="IPR036259">
    <property type="entry name" value="MFS_trans_sf"/>
</dbReference>
<dbReference type="PRINTS" id="PR00080">
    <property type="entry name" value="SDRFAMILY"/>
</dbReference>
<evidence type="ECO:0000259" key="7">
    <source>
        <dbReference type="PROSITE" id="PS50850"/>
    </source>
</evidence>
<feature type="transmembrane region" description="Helical" evidence="6">
    <location>
        <begin position="43"/>
        <end position="67"/>
    </location>
</feature>
<dbReference type="Gene3D" id="1.20.1720.10">
    <property type="entry name" value="Multidrug resistance protein D"/>
    <property type="match status" value="1"/>
</dbReference>
<evidence type="ECO:0000256" key="3">
    <source>
        <dbReference type="ARBA" id="ARBA00022857"/>
    </source>
</evidence>